<evidence type="ECO:0000313" key="2">
    <source>
        <dbReference type="EMBL" id="CAB4150712.1"/>
    </source>
</evidence>
<protein>
    <submittedName>
        <fullName evidence="1">Zinc- or iron-chelating domain containing protein</fullName>
    </submittedName>
</protein>
<dbReference type="EMBL" id="LR796552">
    <property type="protein sequence ID" value="CAB4150712.1"/>
    <property type="molecule type" value="Genomic_DNA"/>
</dbReference>
<proteinExistence type="predicted"/>
<accession>A0A6J5LQS3</accession>
<organism evidence="1">
    <name type="scientific">uncultured Caudovirales phage</name>
    <dbReference type="NCBI Taxonomy" id="2100421"/>
    <lineage>
        <taxon>Viruses</taxon>
        <taxon>Duplodnaviria</taxon>
        <taxon>Heunggongvirae</taxon>
        <taxon>Uroviricota</taxon>
        <taxon>Caudoviricetes</taxon>
        <taxon>Peduoviridae</taxon>
        <taxon>Maltschvirus</taxon>
        <taxon>Maltschvirus maltsch</taxon>
    </lineage>
</organism>
<dbReference type="Pfam" id="PF03692">
    <property type="entry name" value="CxxCxxCC"/>
    <property type="match status" value="1"/>
</dbReference>
<evidence type="ECO:0000313" key="1">
    <source>
        <dbReference type="EMBL" id="CAB4136122.1"/>
    </source>
</evidence>
<name>A0A6J5LQS3_9CAUD</name>
<reference evidence="1" key="1">
    <citation type="submission" date="2020-04" db="EMBL/GenBank/DDBJ databases">
        <authorList>
            <person name="Chiriac C."/>
            <person name="Salcher M."/>
            <person name="Ghai R."/>
            <person name="Kavagutti S V."/>
        </authorList>
    </citation>
    <scope>NUCLEOTIDE SEQUENCE</scope>
</reference>
<gene>
    <name evidence="1" type="ORF">UFOVP298_20</name>
    <name evidence="2" type="ORF">UFOVP572_19</name>
</gene>
<dbReference type="EMBL" id="LR796309">
    <property type="protein sequence ID" value="CAB4136122.1"/>
    <property type="molecule type" value="Genomic_DNA"/>
</dbReference>
<sequence length="76" mass="8358">MLKRDRSDAAGIPANLIRDDYPLLKTCNNRCAALSGVVGESVSCTIYENRPQACRQFKAGSLLCLEARQSFYGKTT</sequence>
<dbReference type="InterPro" id="IPR005358">
    <property type="entry name" value="Puta_zinc/iron-chelating_dom"/>
</dbReference>